<proteinExistence type="predicted"/>
<keyword evidence="3" id="KW-1185">Reference proteome</keyword>
<organism evidence="2 3">
    <name type="scientific">Xylaria arbuscula</name>
    <dbReference type="NCBI Taxonomy" id="114810"/>
    <lineage>
        <taxon>Eukaryota</taxon>
        <taxon>Fungi</taxon>
        <taxon>Dikarya</taxon>
        <taxon>Ascomycota</taxon>
        <taxon>Pezizomycotina</taxon>
        <taxon>Sordariomycetes</taxon>
        <taxon>Xylariomycetidae</taxon>
        <taxon>Xylariales</taxon>
        <taxon>Xylariaceae</taxon>
        <taxon>Xylaria</taxon>
    </lineage>
</organism>
<name>A0A9W8TPZ2_9PEZI</name>
<sequence length="110" mass="12597">MELRSPPLRDGQDLARPDHGELLLRAASPRAKEILGAALRLDQPRCRTLKHDWYGSNKSKPSHAEHDAHSHRADPRPQPAVRTQQRDRHDKGDAPDAPPRRRLRAKYWAP</sequence>
<reference evidence="2" key="1">
    <citation type="submission" date="2022-07" db="EMBL/GenBank/DDBJ databases">
        <title>Genome Sequence of Xylaria arbuscula.</title>
        <authorList>
            <person name="Buettner E."/>
        </authorList>
    </citation>
    <scope>NUCLEOTIDE SEQUENCE</scope>
    <source>
        <strain evidence="2">VT107</strain>
    </source>
</reference>
<feature type="region of interest" description="Disordered" evidence="1">
    <location>
        <begin position="51"/>
        <end position="110"/>
    </location>
</feature>
<feature type="compositionally biased region" description="Basic and acidic residues" evidence="1">
    <location>
        <begin position="62"/>
        <end position="75"/>
    </location>
</feature>
<accession>A0A9W8TPZ2</accession>
<evidence type="ECO:0000313" key="3">
    <source>
        <dbReference type="Proteomes" id="UP001148614"/>
    </source>
</evidence>
<feature type="compositionally biased region" description="Basic and acidic residues" evidence="1">
    <location>
        <begin position="84"/>
        <end position="94"/>
    </location>
</feature>
<evidence type="ECO:0000313" key="2">
    <source>
        <dbReference type="EMBL" id="KAJ3579502.1"/>
    </source>
</evidence>
<dbReference type="AlphaFoldDB" id="A0A9W8TPZ2"/>
<dbReference type="EMBL" id="JANPWZ010000090">
    <property type="protein sequence ID" value="KAJ3579502.1"/>
    <property type="molecule type" value="Genomic_DNA"/>
</dbReference>
<evidence type="ECO:0000256" key="1">
    <source>
        <dbReference type="SAM" id="MobiDB-lite"/>
    </source>
</evidence>
<gene>
    <name evidence="2" type="ORF">NPX13_g1068</name>
</gene>
<feature type="compositionally biased region" description="Basic residues" evidence="1">
    <location>
        <begin position="100"/>
        <end position="110"/>
    </location>
</feature>
<feature type="compositionally biased region" description="Basic and acidic residues" evidence="1">
    <location>
        <begin position="10"/>
        <end position="20"/>
    </location>
</feature>
<feature type="region of interest" description="Disordered" evidence="1">
    <location>
        <begin position="1"/>
        <end position="20"/>
    </location>
</feature>
<protein>
    <submittedName>
        <fullName evidence="2">Uncharacterized protein</fullName>
    </submittedName>
</protein>
<comment type="caution">
    <text evidence="2">The sequence shown here is derived from an EMBL/GenBank/DDBJ whole genome shotgun (WGS) entry which is preliminary data.</text>
</comment>
<dbReference type="Proteomes" id="UP001148614">
    <property type="component" value="Unassembled WGS sequence"/>
</dbReference>